<dbReference type="Proteomes" id="UP000179536">
    <property type="component" value="Unassembled WGS sequence"/>
</dbReference>
<dbReference type="InterPro" id="IPR007337">
    <property type="entry name" value="RelB/DinJ"/>
</dbReference>
<keyword evidence="5" id="KW-1185">Reference proteome</keyword>
<evidence type="ECO:0000256" key="2">
    <source>
        <dbReference type="ARBA" id="ARBA00022649"/>
    </source>
</evidence>
<evidence type="ECO:0000313" key="4">
    <source>
        <dbReference type="EMBL" id="MUP11691.1"/>
    </source>
</evidence>
<organism evidence="4 6">
    <name type="scientific">Agrobacterium vitis</name>
    <name type="common">Rhizobium vitis</name>
    <dbReference type="NCBI Taxonomy" id="373"/>
    <lineage>
        <taxon>Bacteria</taxon>
        <taxon>Pseudomonadati</taxon>
        <taxon>Pseudomonadota</taxon>
        <taxon>Alphaproteobacteria</taxon>
        <taxon>Hyphomicrobiales</taxon>
        <taxon>Rhizobiaceae</taxon>
        <taxon>Rhizobium/Agrobacterium group</taxon>
        <taxon>Agrobacterium</taxon>
    </lineage>
</organism>
<dbReference type="InterPro" id="IPR013321">
    <property type="entry name" value="Arc_rbn_hlx_hlx"/>
</dbReference>
<proteinExistence type="inferred from homology"/>
<dbReference type="Pfam" id="PF04221">
    <property type="entry name" value="RelB"/>
    <property type="match status" value="1"/>
</dbReference>
<dbReference type="Proteomes" id="UP000179454">
    <property type="component" value="Unassembled WGS sequence"/>
</dbReference>
<dbReference type="PANTHER" id="PTHR38781:SF1">
    <property type="entry name" value="ANTITOXIN DINJ-RELATED"/>
    <property type="match status" value="1"/>
</dbReference>
<dbReference type="PANTHER" id="PTHR38781">
    <property type="entry name" value="ANTITOXIN DINJ-RELATED"/>
    <property type="match status" value="1"/>
</dbReference>
<evidence type="ECO:0000313" key="3">
    <source>
        <dbReference type="EMBL" id="MUO44831.1"/>
    </source>
</evidence>
<dbReference type="Gene3D" id="1.10.1220.10">
    <property type="entry name" value="Met repressor-like"/>
    <property type="match status" value="1"/>
</dbReference>
<protein>
    <submittedName>
        <fullName evidence="4">Type II toxin-antitoxin system RelB/DinJ family antitoxin</fullName>
    </submittedName>
</protein>
<evidence type="ECO:0000313" key="6">
    <source>
        <dbReference type="Proteomes" id="UP000179536"/>
    </source>
</evidence>
<dbReference type="EMBL" id="MBFA02000011">
    <property type="protein sequence ID" value="MUP11691.1"/>
    <property type="molecule type" value="Genomic_DNA"/>
</dbReference>
<name>A0ABD6HB82_AGRVI</name>
<dbReference type="EMBL" id="MBFE02000024">
    <property type="protein sequence ID" value="MUO44831.1"/>
    <property type="molecule type" value="Genomic_DNA"/>
</dbReference>
<dbReference type="AlphaFoldDB" id="A0ABD6HB82"/>
<reference evidence="5 6" key="1">
    <citation type="submission" date="2019-11" db="EMBL/GenBank/DDBJ databases">
        <title>Whole-genome sequencing of Allorhizobium vitis.</title>
        <authorList>
            <person name="Gan H.M."/>
            <person name="Savka M.A."/>
        </authorList>
    </citation>
    <scope>NUCLEOTIDE SEQUENCE [LARGE SCALE GENOMIC DNA]</scope>
    <source>
        <strain evidence="4 6">RF2/1</strain>
        <strain evidence="3 5">T1/7</strain>
    </source>
</reference>
<dbReference type="PIRSF" id="PIRSF003108">
    <property type="entry name" value="DinJ"/>
    <property type="match status" value="1"/>
</dbReference>
<comment type="similarity">
    <text evidence="1">Belongs to the RelB/DinJ antitoxin family.</text>
</comment>
<dbReference type="NCBIfam" id="TIGR02384">
    <property type="entry name" value="RelB_DinJ"/>
    <property type="match status" value="1"/>
</dbReference>
<dbReference type="RefSeq" id="WP_015917133.1">
    <property type="nucleotide sequence ID" value="NZ_AP023279.1"/>
</dbReference>
<evidence type="ECO:0000313" key="5">
    <source>
        <dbReference type="Proteomes" id="UP000179454"/>
    </source>
</evidence>
<comment type="caution">
    <text evidence="4">The sequence shown here is derived from an EMBL/GenBank/DDBJ whole genome shotgun (WGS) entry which is preliminary data.</text>
</comment>
<keyword evidence="2" id="KW-1277">Toxin-antitoxin system</keyword>
<sequence>MAANQLVQARIDGEIKAEATAVLAAMGLTVSDAVRLLLTKVAQEKALPFEPLIPNETTIAAMREARAGKVETVTLDDLKAAIRAKN</sequence>
<dbReference type="InterPro" id="IPR026262">
    <property type="entry name" value="DinJ"/>
</dbReference>
<gene>
    <name evidence="4" type="ORF">BBK91_017670</name>
    <name evidence="3" type="ORF">BBL17_023900</name>
</gene>
<evidence type="ECO:0000256" key="1">
    <source>
        <dbReference type="ARBA" id="ARBA00010562"/>
    </source>
</evidence>
<accession>A0ABD6HB82</accession>